<feature type="domain" description="Transposase IS200-like" evidence="1">
    <location>
        <begin position="17"/>
        <end position="131"/>
    </location>
</feature>
<dbReference type="OrthoDB" id="9791101at2"/>
<sequence>MPDLPASNRLRTGRYNEPNQIYLLTSNTLHREPIFSDFKLGRLVVQQFRMAQNQGLAISLAWVVMPDHFHWLISLENGSLADLMRQVKSKSTRIINAVAGRQGRLWQPGFHDHAVRREESLEGIARYIVANPLRAGLVKKYGDYPLWDAIWLD</sequence>
<evidence type="ECO:0000259" key="1">
    <source>
        <dbReference type="SMART" id="SM01321"/>
    </source>
</evidence>
<dbReference type="InterPro" id="IPR002686">
    <property type="entry name" value="Transposase_17"/>
</dbReference>
<gene>
    <name evidence="2" type="ORF">GNF76_11305</name>
</gene>
<reference evidence="2 3" key="1">
    <citation type="submission" date="2019-11" db="EMBL/GenBank/DDBJ databases">
        <title>Pseudomonas karstica sp. nov. and Pseudomonas spelaei sp. nov. from karst caves.</title>
        <authorList>
            <person name="Zeman M."/>
        </authorList>
    </citation>
    <scope>NUCLEOTIDE SEQUENCE [LARGE SCALE GENOMIC DNA]</scope>
    <source>
        <strain evidence="2 3">CCM 7893</strain>
    </source>
</reference>
<dbReference type="AlphaFoldDB" id="A0A6I3W456"/>
<dbReference type="Proteomes" id="UP000438196">
    <property type="component" value="Unassembled WGS sequence"/>
</dbReference>
<organism evidence="2 3">
    <name type="scientific">Pseudomonas spelaei</name>
    <dbReference type="NCBI Taxonomy" id="1055469"/>
    <lineage>
        <taxon>Bacteria</taxon>
        <taxon>Pseudomonadati</taxon>
        <taxon>Pseudomonadota</taxon>
        <taxon>Gammaproteobacteria</taxon>
        <taxon>Pseudomonadales</taxon>
        <taxon>Pseudomonadaceae</taxon>
        <taxon>Pseudomonas</taxon>
    </lineage>
</organism>
<comment type="caution">
    <text evidence="2">The sequence shown here is derived from an EMBL/GenBank/DDBJ whole genome shotgun (WGS) entry which is preliminary data.</text>
</comment>
<accession>A0A6I3W456</accession>
<dbReference type="EMBL" id="WNNK01000008">
    <property type="protein sequence ID" value="MUF04927.1"/>
    <property type="molecule type" value="Genomic_DNA"/>
</dbReference>
<dbReference type="PANTHER" id="PTHR36966">
    <property type="entry name" value="REP-ASSOCIATED TYROSINE TRANSPOSASE"/>
    <property type="match status" value="1"/>
</dbReference>
<dbReference type="InterPro" id="IPR036515">
    <property type="entry name" value="Transposase_17_sf"/>
</dbReference>
<dbReference type="GO" id="GO:0043565">
    <property type="term" value="F:sequence-specific DNA binding"/>
    <property type="evidence" value="ECO:0007669"/>
    <property type="project" value="TreeGrafter"/>
</dbReference>
<dbReference type="GO" id="GO:0004803">
    <property type="term" value="F:transposase activity"/>
    <property type="evidence" value="ECO:0007669"/>
    <property type="project" value="InterPro"/>
</dbReference>
<protein>
    <submittedName>
        <fullName evidence="2">Transposase</fullName>
    </submittedName>
</protein>
<proteinExistence type="predicted"/>
<dbReference type="NCBIfam" id="NF047646">
    <property type="entry name" value="REP_Tyr_transpos"/>
    <property type="match status" value="1"/>
</dbReference>
<evidence type="ECO:0000313" key="2">
    <source>
        <dbReference type="EMBL" id="MUF04927.1"/>
    </source>
</evidence>
<dbReference type="Gene3D" id="3.30.70.1290">
    <property type="entry name" value="Transposase IS200-like"/>
    <property type="match status" value="1"/>
</dbReference>
<dbReference type="InterPro" id="IPR052715">
    <property type="entry name" value="RAYT_transposase"/>
</dbReference>
<dbReference type="SUPFAM" id="SSF143422">
    <property type="entry name" value="Transposase IS200-like"/>
    <property type="match status" value="1"/>
</dbReference>
<dbReference type="RefSeq" id="WP_155583245.1">
    <property type="nucleotide sequence ID" value="NZ_JBHSTH010000025.1"/>
</dbReference>
<evidence type="ECO:0000313" key="3">
    <source>
        <dbReference type="Proteomes" id="UP000438196"/>
    </source>
</evidence>
<dbReference type="GO" id="GO:0006313">
    <property type="term" value="P:DNA transposition"/>
    <property type="evidence" value="ECO:0007669"/>
    <property type="project" value="InterPro"/>
</dbReference>
<dbReference type="PANTHER" id="PTHR36966:SF1">
    <property type="entry name" value="REP-ASSOCIATED TYROSINE TRANSPOSASE"/>
    <property type="match status" value="1"/>
</dbReference>
<dbReference type="SMART" id="SM01321">
    <property type="entry name" value="Y1_Tnp"/>
    <property type="match status" value="1"/>
</dbReference>
<name>A0A6I3W456_9PSED</name>
<keyword evidence="3" id="KW-1185">Reference proteome</keyword>
<dbReference type="Pfam" id="PF01797">
    <property type="entry name" value="Y1_Tnp"/>
    <property type="match status" value="1"/>
</dbReference>